<protein>
    <recommendedName>
        <fullName evidence="8">NADH kinase</fullName>
    </recommendedName>
</protein>
<dbReference type="GO" id="GO:0019674">
    <property type="term" value="P:NAD+ metabolic process"/>
    <property type="evidence" value="ECO:0007669"/>
    <property type="project" value="InterPro"/>
</dbReference>
<dbReference type="SUPFAM" id="SSF111331">
    <property type="entry name" value="NAD kinase/diacylglycerol kinase-like"/>
    <property type="match status" value="1"/>
</dbReference>
<reference evidence="6 7" key="1">
    <citation type="submission" date="2024-01" db="EMBL/GenBank/DDBJ databases">
        <title>Genome assemblies of Stephania.</title>
        <authorList>
            <person name="Yang L."/>
        </authorList>
    </citation>
    <scope>NUCLEOTIDE SEQUENCE [LARGE SCALE GENOMIC DNA]</scope>
    <source>
        <strain evidence="6">JXDWG</strain>
        <tissue evidence="6">Leaf</tissue>
    </source>
</reference>
<dbReference type="FunFam" id="3.40.50.10330:FF:000027">
    <property type="entry name" value="NADH kinase"/>
    <property type="match status" value="1"/>
</dbReference>
<dbReference type="InterPro" id="IPR017438">
    <property type="entry name" value="ATP-NAD_kinase_N"/>
</dbReference>
<evidence type="ECO:0008006" key="8">
    <source>
        <dbReference type="Google" id="ProtNLM"/>
    </source>
</evidence>
<organism evidence="6 7">
    <name type="scientific">Stephania cephalantha</name>
    <dbReference type="NCBI Taxonomy" id="152367"/>
    <lineage>
        <taxon>Eukaryota</taxon>
        <taxon>Viridiplantae</taxon>
        <taxon>Streptophyta</taxon>
        <taxon>Embryophyta</taxon>
        <taxon>Tracheophyta</taxon>
        <taxon>Spermatophyta</taxon>
        <taxon>Magnoliopsida</taxon>
        <taxon>Ranunculales</taxon>
        <taxon>Menispermaceae</taxon>
        <taxon>Menispermoideae</taxon>
        <taxon>Cissampelideae</taxon>
        <taxon>Stephania</taxon>
    </lineage>
</organism>
<evidence type="ECO:0000256" key="5">
    <source>
        <dbReference type="ARBA" id="ARBA00023027"/>
    </source>
</evidence>
<dbReference type="PANTHER" id="PTHR20275">
    <property type="entry name" value="NAD KINASE"/>
    <property type="match status" value="1"/>
</dbReference>
<keyword evidence="2" id="KW-0808">Transferase</keyword>
<evidence type="ECO:0000313" key="6">
    <source>
        <dbReference type="EMBL" id="KAK9132313.1"/>
    </source>
</evidence>
<dbReference type="Proteomes" id="UP001419268">
    <property type="component" value="Unassembled WGS sequence"/>
</dbReference>
<evidence type="ECO:0000313" key="7">
    <source>
        <dbReference type="Proteomes" id="UP001419268"/>
    </source>
</evidence>
<dbReference type="PANTHER" id="PTHR20275:SF28">
    <property type="entry name" value="NADH KINASE"/>
    <property type="match status" value="1"/>
</dbReference>
<gene>
    <name evidence="6" type="ORF">Scep_011841</name>
</gene>
<comment type="caution">
    <text evidence="6">The sequence shown here is derived from an EMBL/GenBank/DDBJ whole genome shotgun (WGS) entry which is preliminary data.</text>
</comment>
<evidence type="ECO:0000256" key="2">
    <source>
        <dbReference type="ARBA" id="ARBA00022679"/>
    </source>
</evidence>
<comment type="similarity">
    <text evidence="1">Belongs to the NAD kinase family.</text>
</comment>
<keyword evidence="7" id="KW-1185">Reference proteome</keyword>
<dbReference type="InterPro" id="IPR017437">
    <property type="entry name" value="ATP-NAD_kinase_PpnK-typ_C"/>
</dbReference>
<dbReference type="Gene3D" id="2.60.200.30">
    <property type="entry name" value="Probable inorganic polyphosphate/atp-NAD kinase, domain 2"/>
    <property type="match status" value="1"/>
</dbReference>
<dbReference type="Pfam" id="PF01513">
    <property type="entry name" value="NAD_kinase"/>
    <property type="match status" value="1"/>
</dbReference>
<evidence type="ECO:0000256" key="4">
    <source>
        <dbReference type="ARBA" id="ARBA00022857"/>
    </source>
</evidence>
<keyword evidence="4" id="KW-0521">NADP</keyword>
<sequence>MKFMSNGVILTIVARSVLHRPPGFKPMKSCQNGVILTIVARSVLHRPPGFKPMKSCQNGVILTIVASKVTSICFHLDYFYSLEKVLSHMESRHKVHMDAVNFCQDILHRKSLDWEFLPRKSLSQPIRDVEMVITIGGDGTLLHASHFMDDSIPILGVNSDPTKVEEVEKFNDEFDARRSTGYLCAATVKNFEQVLDEILEGRKSPSTLTRILVSVNGQMLPHLALNDILVAHPCPAIARDDKSCSALVNCRSSGLRVCTAAGSTAAMSSAGGLPMSILSQDLQFMVREPIPHGTADSSLTHGLVKSDQSIQAIWYSKEGKIYIDGSQIFHSLQPGDAIGVSPRAPVLKIFLPQHFCLDTSRM</sequence>
<dbReference type="GO" id="GO:0003951">
    <property type="term" value="F:NAD+ kinase activity"/>
    <property type="evidence" value="ECO:0007669"/>
    <property type="project" value="InterPro"/>
</dbReference>
<dbReference type="EMBL" id="JBBNAG010000005">
    <property type="protein sequence ID" value="KAK9132313.1"/>
    <property type="molecule type" value="Genomic_DNA"/>
</dbReference>
<dbReference type="AlphaFoldDB" id="A0AAP0JE47"/>
<dbReference type="Gene3D" id="3.40.50.10330">
    <property type="entry name" value="Probable inorganic polyphosphate/atp-NAD kinase, domain 1"/>
    <property type="match status" value="1"/>
</dbReference>
<accession>A0AAP0JE47</accession>
<evidence type="ECO:0000256" key="1">
    <source>
        <dbReference type="ARBA" id="ARBA00010995"/>
    </source>
</evidence>
<dbReference type="InterPro" id="IPR002504">
    <property type="entry name" value="NADK"/>
</dbReference>
<keyword evidence="3" id="KW-0418">Kinase</keyword>
<evidence type="ECO:0000256" key="3">
    <source>
        <dbReference type="ARBA" id="ARBA00022777"/>
    </source>
</evidence>
<proteinExistence type="inferred from homology"/>
<dbReference type="GO" id="GO:0006741">
    <property type="term" value="P:NADP+ biosynthetic process"/>
    <property type="evidence" value="ECO:0007669"/>
    <property type="project" value="InterPro"/>
</dbReference>
<name>A0AAP0JE47_9MAGN</name>
<keyword evidence="5" id="KW-0520">NAD</keyword>
<dbReference type="InterPro" id="IPR016064">
    <property type="entry name" value="NAD/diacylglycerol_kinase_sf"/>
</dbReference>